<dbReference type="PANTHER" id="PTHR34980">
    <property type="entry name" value="INNER MEMBRANE PROTEIN-RELATED-RELATED"/>
    <property type="match status" value="1"/>
</dbReference>
<dbReference type="PANTHER" id="PTHR34980:SF2">
    <property type="entry name" value="INNER MEMBRANE PROTEIN YHAH-RELATED"/>
    <property type="match status" value="1"/>
</dbReference>
<sequence>MSFGQAIRSGFSNYVRFSGRARRSEFWFWVLFNVIVSAVAGLLDTALGTSYTTEYGRSGGLVQSLAGLALLLPNLAIGWRRFHDIGKSGLWWLLVLIPIVQIVFVIIFIVWACKDSEPGANRFGPNPKGIVGPGHGGPFPPFGRSSAYGPPGQS</sequence>
<keyword evidence="2" id="KW-1133">Transmembrane helix</keyword>
<keyword evidence="4" id="KW-1185">Reference proteome</keyword>
<protein>
    <submittedName>
        <fullName evidence="3">Uncharacterized membrane protein YhaH (DUF805 family)</fullName>
    </submittedName>
</protein>
<dbReference type="EMBL" id="PVZF01000001">
    <property type="protein sequence ID" value="PRY18081.1"/>
    <property type="molecule type" value="Genomic_DNA"/>
</dbReference>
<organism evidence="3 4">
    <name type="scientific">Kineococcus rhizosphaerae</name>
    <dbReference type="NCBI Taxonomy" id="559628"/>
    <lineage>
        <taxon>Bacteria</taxon>
        <taxon>Bacillati</taxon>
        <taxon>Actinomycetota</taxon>
        <taxon>Actinomycetes</taxon>
        <taxon>Kineosporiales</taxon>
        <taxon>Kineosporiaceae</taxon>
        <taxon>Kineococcus</taxon>
    </lineage>
</organism>
<evidence type="ECO:0000256" key="1">
    <source>
        <dbReference type="SAM" id="MobiDB-lite"/>
    </source>
</evidence>
<comment type="caution">
    <text evidence="3">The sequence shown here is derived from an EMBL/GenBank/DDBJ whole genome shotgun (WGS) entry which is preliminary data.</text>
</comment>
<feature type="transmembrane region" description="Helical" evidence="2">
    <location>
        <begin position="91"/>
        <end position="112"/>
    </location>
</feature>
<evidence type="ECO:0000256" key="2">
    <source>
        <dbReference type="SAM" id="Phobius"/>
    </source>
</evidence>
<proteinExistence type="predicted"/>
<dbReference type="OrthoDB" id="9812349at2"/>
<keyword evidence="2" id="KW-0472">Membrane</keyword>
<dbReference type="Pfam" id="PF05656">
    <property type="entry name" value="DUF805"/>
    <property type="match status" value="1"/>
</dbReference>
<feature type="transmembrane region" description="Helical" evidence="2">
    <location>
        <begin position="60"/>
        <end position="79"/>
    </location>
</feature>
<dbReference type="GO" id="GO:0005886">
    <property type="term" value="C:plasma membrane"/>
    <property type="evidence" value="ECO:0007669"/>
    <property type="project" value="TreeGrafter"/>
</dbReference>
<evidence type="ECO:0000313" key="4">
    <source>
        <dbReference type="Proteomes" id="UP000238083"/>
    </source>
</evidence>
<dbReference type="AlphaFoldDB" id="A0A2T0RAD0"/>
<feature type="transmembrane region" description="Helical" evidence="2">
    <location>
        <begin position="26"/>
        <end position="48"/>
    </location>
</feature>
<dbReference type="Proteomes" id="UP000238083">
    <property type="component" value="Unassembled WGS sequence"/>
</dbReference>
<keyword evidence="2" id="KW-0812">Transmembrane</keyword>
<reference evidence="3 4" key="1">
    <citation type="submission" date="2018-03" db="EMBL/GenBank/DDBJ databases">
        <title>Genomic Encyclopedia of Archaeal and Bacterial Type Strains, Phase II (KMG-II): from individual species to whole genera.</title>
        <authorList>
            <person name="Goeker M."/>
        </authorList>
    </citation>
    <scope>NUCLEOTIDE SEQUENCE [LARGE SCALE GENOMIC DNA]</scope>
    <source>
        <strain evidence="3 4">DSM 19711</strain>
    </source>
</reference>
<dbReference type="RefSeq" id="WP_106206300.1">
    <property type="nucleotide sequence ID" value="NZ_PVZF01000001.1"/>
</dbReference>
<name>A0A2T0RAD0_9ACTN</name>
<feature type="region of interest" description="Disordered" evidence="1">
    <location>
        <begin position="124"/>
        <end position="154"/>
    </location>
</feature>
<dbReference type="InterPro" id="IPR008523">
    <property type="entry name" value="DUF805"/>
</dbReference>
<accession>A0A2T0RAD0</accession>
<evidence type="ECO:0000313" key="3">
    <source>
        <dbReference type="EMBL" id="PRY18081.1"/>
    </source>
</evidence>
<gene>
    <name evidence="3" type="ORF">CLV37_101325</name>
</gene>